<comment type="caution">
    <text evidence="1">The sequence shown here is derived from an EMBL/GenBank/DDBJ whole genome shotgun (WGS) entry which is preliminary data.</text>
</comment>
<reference evidence="1" key="1">
    <citation type="submission" date="2018-11" db="EMBL/GenBank/DDBJ databases">
        <authorList>
            <person name="Alioto T."/>
            <person name="Alioto T."/>
        </authorList>
    </citation>
    <scope>NUCLEOTIDE SEQUENCE</scope>
</reference>
<evidence type="ECO:0000313" key="1">
    <source>
        <dbReference type="EMBL" id="VDI65475.1"/>
    </source>
</evidence>
<proteinExistence type="predicted"/>
<gene>
    <name evidence="1" type="ORF">MGAL_10B029626</name>
</gene>
<dbReference type="PANTHER" id="PTHR47331">
    <property type="entry name" value="PHD-TYPE DOMAIN-CONTAINING PROTEIN"/>
    <property type="match status" value="1"/>
</dbReference>
<dbReference type="Proteomes" id="UP000596742">
    <property type="component" value="Unassembled WGS sequence"/>
</dbReference>
<dbReference type="PANTHER" id="PTHR47331:SF1">
    <property type="entry name" value="GAG-LIKE PROTEIN"/>
    <property type="match status" value="1"/>
</dbReference>
<dbReference type="OrthoDB" id="6145496at2759"/>
<evidence type="ECO:0000313" key="2">
    <source>
        <dbReference type="Proteomes" id="UP000596742"/>
    </source>
</evidence>
<accession>A0A8B6GLT5</accession>
<name>A0A8B6GLT5_MYTGA</name>
<protein>
    <submittedName>
        <fullName evidence="1">Uncharacterized protein</fullName>
    </submittedName>
</protein>
<dbReference type="EMBL" id="UYJE01008623">
    <property type="protein sequence ID" value="VDI65475.1"/>
    <property type="molecule type" value="Genomic_DNA"/>
</dbReference>
<organism evidence="1 2">
    <name type="scientific">Mytilus galloprovincialis</name>
    <name type="common">Mediterranean mussel</name>
    <dbReference type="NCBI Taxonomy" id="29158"/>
    <lineage>
        <taxon>Eukaryota</taxon>
        <taxon>Metazoa</taxon>
        <taxon>Spiralia</taxon>
        <taxon>Lophotrochozoa</taxon>
        <taxon>Mollusca</taxon>
        <taxon>Bivalvia</taxon>
        <taxon>Autobranchia</taxon>
        <taxon>Pteriomorphia</taxon>
        <taxon>Mytilida</taxon>
        <taxon>Mytiloidea</taxon>
        <taxon>Mytilidae</taxon>
        <taxon>Mytilinae</taxon>
        <taxon>Mytilus</taxon>
    </lineage>
</organism>
<dbReference type="AlphaFoldDB" id="A0A8B6GLT5"/>
<keyword evidence="2" id="KW-1185">Reference proteome</keyword>
<sequence>MDSKLKAVRAGHKSAVKRLLRKTEGDSNLDNEESAELLETLIQKQKIISALDEDIMNFLMEEDIEEDILNADDNTTDVETVDYMETYQKSAIEFRENKYIAKLPWKPDHEPLPTNFFVTKRRTENVIRKLSQDPKMLKVYGQIINDQERRGFIEKVKDPDISKGIVHYIPHHPVKKDSTTTPIRIVYDCSSTVIPVSES</sequence>